<dbReference type="Gene3D" id="3.60.130.10">
    <property type="entry name" value="Clavaminate synthase-like"/>
    <property type="match status" value="1"/>
</dbReference>
<dbReference type="InterPro" id="IPR050411">
    <property type="entry name" value="AlphaKG_dependent_hydroxylases"/>
</dbReference>
<evidence type="ECO:0000256" key="1">
    <source>
        <dbReference type="ARBA" id="ARBA00023002"/>
    </source>
</evidence>
<dbReference type="InterPro" id="IPR042098">
    <property type="entry name" value="TauD-like_sf"/>
</dbReference>
<evidence type="ECO:0000313" key="4">
    <source>
        <dbReference type="Proteomes" id="UP000825729"/>
    </source>
</evidence>
<reference evidence="3 4" key="1">
    <citation type="submission" date="2021-07" db="EMBL/GenBank/DDBJ databases">
        <title>The Aristolochia fimbriata genome: insights into angiosperm evolution, floral development and chemical biosynthesis.</title>
        <authorList>
            <person name="Jiao Y."/>
        </authorList>
    </citation>
    <scope>NUCLEOTIDE SEQUENCE [LARGE SCALE GENOMIC DNA]</scope>
    <source>
        <strain evidence="3">IBCAS-2021</strain>
        <tissue evidence="3">Leaf</tissue>
    </source>
</reference>
<protein>
    <recommendedName>
        <fullName evidence="2">TauD/TfdA-like domain-containing protein</fullName>
    </recommendedName>
</protein>
<gene>
    <name evidence="3" type="ORF">H6P81_018428</name>
</gene>
<keyword evidence="4" id="KW-1185">Reference proteome</keyword>
<dbReference type="PANTHER" id="PTHR10696">
    <property type="entry name" value="GAMMA-BUTYROBETAINE HYDROXYLASE-RELATED"/>
    <property type="match status" value="1"/>
</dbReference>
<evidence type="ECO:0000313" key="3">
    <source>
        <dbReference type="EMBL" id="KAG9442574.1"/>
    </source>
</evidence>
<dbReference type="PANTHER" id="PTHR10696:SF21">
    <property type="entry name" value="TAUD_TFDA-LIKE DOMAIN-CONTAINING PROTEIN"/>
    <property type="match status" value="1"/>
</dbReference>
<feature type="domain" description="TauD/TfdA-like" evidence="2">
    <location>
        <begin position="46"/>
        <end position="166"/>
    </location>
</feature>
<evidence type="ECO:0000259" key="2">
    <source>
        <dbReference type="Pfam" id="PF02668"/>
    </source>
</evidence>
<name>A0AAV7E271_ARIFI</name>
<sequence>MARPPFFARSSLPGEKVFHGAVLPYTLAPANPGAAGADELAEAVRRDGPGLSSLLRTYGAVLFRGFDVAGGAEFRRVVEAFGWAEMPYLGGSPRMKVEDRVYTSNEAPLDLFIRFHHEMSLMKEIPSKVFFFCLTPPAEGGETSLARSDVLYQEMKRRLPEFVSRVAGTGTVVGLEYPKESTTELVMGTSWKSVLQTDDPWPSDGLWRE</sequence>
<dbReference type="InterPro" id="IPR003819">
    <property type="entry name" value="TauD/TfdA-like"/>
</dbReference>
<dbReference type="Proteomes" id="UP000825729">
    <property type="component" value="Unassembled WGS sequence"/>
</dbReference>
<dbReference type="GO" id="GO:0016491">
    <property type="term" value="F:oxidoreductase activity"/>
    <property type="evidence" value="ECO:0007669"/>
    <property type="project" value="UniProtKB-KW"/>
</dbReference>
<organism evidence="3 4">
    <name type="scientific">Aristolochia fimbriata</name>
    <name type="common">White veined hardy Dutchman's pipe vine</name>
    <dbReference type="NCBI Taxonomy" id="158543"/>
    <lineage>
        <taxon>Eukaryota</taxon>
        <taxon>Viridiplantae</taxon>
        <taxon>Streptophyta</taxon>
        <taxon>Embryophyta</taxon>
        <taxon>Tracheophyta</taxon>
        <taxon>Spermatophyta</taxon>
        <taxon>Magnoliopsida</taxon>
        <taxon>Magnoliidae</taxon>
        <taxon>Piperales</taxon>
        <taxon>Aristolochiaceae</taxon>
        <taxon>Aristolochia</taxon>
    </lineage>
</organism>
<dbReference type="Pfam" id="PF02668">
    <property type="entry name" value="TauD"/>
    <property type="match status" value="1"/>
</dbReference>
<dbReference type="SUPFAM" id="SSF51197">
    <property type="entry name" value="Clavaminate synthase-like"/>
    <property type="match status" value="1"/>
</dbReference>
<dbReference type="AlphaFoldDB" id="A0AAV7E271"/>
<proteinExistence type="predicted"/>
<keyword evidence="1" id="KW-0560">Oxidoreductase</keyword>
<comment type="caution">
    <text evidence="3">The sequence shown here is derived from an EMBL/GenBank/DDBJ whole genome shotgun (WGS) entry which is preliminary data.</text>
</comment>
<dbReference type="EMBL" id="JAINDJ010000007">
    <property type="protein sequence ID" value="KAG9442574.1"/>
    <property type="molecule type" value="Genomic_DNA"/>
</dbReference>
<accession>A0AAV7E271</accession>